<protein>
    <submittedName>
        <fullName evidence="1">Uncharacterized protein</fullName>
    </submittedName>
</protein>
<gene>
    <name evidence="1" type="ORF">SAMN02745120_2088</name>
</gene>
<dbReference type="AlphaFoldDB" id="A0A1T5C8C8"/>
<sequence>MNRDYIIKPMSNLISNANQVDRIPLLSFNKMIGNPEKVEDFLEIFFTAVNQNTSKQTICFKMIEKFASPEFYSEVIKILSGKCNNIQTQTIFKSTVAIPNDIELVKESIPIITSKIREVFDAEVMYHGVCLLYRIISKYPELELDLESNYIILGKEDLDICIKRFEVLYMWQTKEHRGKTKPGYIDSIEEFMDFTLKFIKFK</sequence>
<dbReference type="Proteomes" id="UP000243406">
    <property type="component" value="Unassembled WGS sequence"/>
</dbReference>
<accession>A0A1T5C8C8</accession>
<evidence type="ECO:0000313" key="1">
    <source>
        <dbReference type="EMBL" id="SKB55626.1"/>
    </source>
</evidence>
<reference evidence="2" key="1">
    <citation type="submission" date="2017-02" db="EMBL/GenBank/DDBJ databases">
        <authorList>
            <person name="Varghese N."/>
            <person name="Submissions S."/>
        </authorList>
    </citation>
    <scope>NUCLEOTIDE SEQUENCE [LARGE SCALE GENOMIC DNA]</scope>
    <source>
        <strain evidence="2">ATCC 35199</strain>
    </source>
</reference>
<proteinExistence type="predicted"/>
<dbReference type="EMBL" id="FUYN01000004">
    <property type="protein sequence ID" value="SKB55626.1"/>
    <property type="molecule type" value="Genomic_DNA"/>
</dbReference>
<evidence type="ECO:0000313" key="2">
    <source>
        <dbReference type="Proteomes" id="UP000243406"/>
    </source>
</evidence>
<name>A0A1T5C8C8_9FIRM</name>
<dbReference type="RefSeq" id="WP_079589881.1">
    <property type="nucleotide sequence ID" value="NZ_FUYN01000004.1"/>
</dbReference>
<organism evidence="1 2">
    <name type="scientific">Acetoanaerobium noterae</name>
    <dbReference type="NCBI Taxonomy" id="745369"/>
    <lineage>
        <taxon>Bacteria</taxon>
        <taxon>Bacillati</taxon>
        <taxon>Bacillota</taxon>
        <taxon>Clostridia</taxon>
        <taxon>Peptostreptococcales</taxon>
        <taxon>Filifactoraceae</taxon>
        <taxon>Acetoanaerobium</taxon>
    </lineage>
</organism>
<keyword evidence="2" id="KW-1185">Reference proteome</keyword>
<dbReference type="OrthoDB" id="1953600at2"/>